<evidence type="ECO:0000256" key="5">
    <source>
        <dbReference type="ARBA" id="ARBA00035689"/>
    </source>
</evidence>
<keyword evidence="4 6" id="KW-0472">Membrane</keyword>
<evidence type="ECO:0000256" key="1">
    <source>
        <dbReference type="ARBA" id="ARBA00004167"/>
    </source>
</evidence>
<proteinExistence type="predicted"/>
<dbReference type="AlphaFoldDB" id="A0A2X3J3L0"/>
<dbReference type="InterPro" id="IPR048191">
    <property type="entry name" value="YoaI-like"/>
</dbReference>
<dbReference type="RefSeq" id="WP_369406056.1">
    <property type="nucleotide sequence ID" value="NZ_CP023525.1"/>
</dbReference>
<evidence type="ECO:0000313" key="7">
    <source>
        <dbReference type="EMBL" id="SQC94146.1"/>
    </source>
</evidence>
<comment type="subcellular location">
    <subcellularLocation>
        <location evidence="1">Membrane</location>
        <topology evidence="1">Single-pass membrane protein</topology>
    </subcellularLocation>
</comment>
<evidence type="ECO:0000256" key="2">
    <source>
        <dbReference type="ARBA" id="ARBA00022692"/>
    </source>
</evidence>
<gene>
    <name evidence="7" type="ORF">NCTC12120_07264</name>
</gene>
<evidence type="ECO:0000256" key="3">
    <source>
        <dbReference type="ARBA" id="ARBA00022989"/>
    </source>
</evidence>
<name>A0A2X3J3L0_9ENTR</name>
<accession>A0A2X3J3L0</accession>
<dbReference type="NCBIfam" id="NF041475">
    <property type="entry name" value="membrane_YoaI"/>
    <property type="match status" value="1"/>
</dbReference>
<sequence length="34" mass="3541">MGDPALFDTICITAAFIGIASGLVLSVLYLERLG</sequence>
<dbReference type="GO" id="GO:0016020">
    <property type="term" value="C:membrane"/>
    <property type="evidence" value="ECO:0007669"/>
    <property type="project" value="UniProtKB-SubCell"/>
</dbReference>
<reference evidence="7 8" key="1">
    <citation type="submission" date="2018-06" db="EMBL/GenBank/DDBJ databases">
        <authorList>
            <consortium name="Pathogen Informatics"/>
            <person name="Doyle S."/>
        </authorList>
    </citation>
    <scope>NUCLEOTIDE SEQUENCE [LARGE SCALE GENOMIC DNA]</scope>
    <source>
        <strain evidence="7 8">NCTC12120</strain>
    </source>
</reference>
<evidence type="ECO:0000256" key="4">
    <source>
        <dbReference type="ARBA" id="ARBA00023136"/>
    </source>
</evidence>
<dbReference type="Proteomes" id="UP000251197">
    <property type="component" value="Unassembled WGS sequence"/>
</dbReference>
<evidence type="ECO:0000313" key="8">
    <source>
        <dbReference type="Proteomes" id="UP000251197"/>
    </source>
</evidence>
<protein>
    <recommendedName>
        <fullName evidence="5">Uncharacterized protein YoaI</fullName>
    </recommendedName>
</protein>
<feature type="transmembrane region" description="Helical" evidence="6">
    <location>
        <begin position="6"/>
        <end position="30"/>
    </location>
</feature>
<organism evidence="7 8">
    <name type="scientific">Cedecea neteri</name>
    <dbReference type="NCBI Taxonomy" id="158822"/>
    <lineage>
        <taxon>Bacteria</taxon>
        <taxon>Pseudomonadati</taxon>
        <taxon>Pseudomonadota</taxon>
        <taxon>Gammaproteobacteria</taxon>
        <taxon>Enterobacterales</taxon>
        <taxon>Enterobacteriaceae</taxon>
        <taxon>Cedecea</taxon>
    </lineage>
</organism>
<dbReference type="EMBL" id="UAVU01000012">
    <property type="protein sequence ID" value="SQC94146.1"/>
    <property type="molecule type" value="Genomic_DNA"/>
</dbReference>
<evidence type="ECO:0000256" key="6">
    <source>
        <dbReference type="SAM" id="Phobius"/>
    </source>
</evidence>
<keyword evidence="3 6" id="KW-1133">Transmembrane helix</keyword>
<keyword evidence="2 6" id="KW-0812">Transmembrane</keyword>